<reference evidence="1" key="1">
    <citation type="journal article" date="2020" name="Stud. Mycol.">
        <title>101 Dothideomycetes genomes: a test case for predicting lifestyles and emergence of pathogens.</title>
        <authorList>
            <person name="Haridas S."/>
            <person name="Albert R."/>
            <person name="Binder M."/>
            <person name="Bloem J."/>
            <person name="Labutti K."/>
            <person name="Salamov A."/>
            <person name="Andreopoulos B."/>
            <person name="Baker S."/>
            <person name="Barry K."/>
            <person name="Bills G."/>
            <person name="Bluhm B."/>
            <person name="Cannon C."/>
            <person name="Castanera R."/>
            <person name="Culley D."/>
            <person name="Daum C."/>
            <person name="Ezra D."/>
            <person name="Gonzalez J."/>
            <person name="Henrissat B."/>
            <person name="Kuo A."/>
            <person name="Liang C."/>
            <person name="Lipzen A."/>
            <person name="Lutzoni F."/>
            <person name="Magnuson J."/>
            <person name="Mondo S."/>
            <person name="Nolan M."/>
            <person name="Ohm R."/>
            <person name="Pangilinan J."/>
            <person name="Park H.-J."/>
            <person name="Ramirez L."/>
            <person name="Alfaro M."/>
            <person name="Sun H."/>
            <person name="Tritt A."/>
            <person name="Yoshinaga Y."/>
            <person name="Zwiers L.-H."/>
            <person name="Turgeon B."/>
            <person name="Goodwin S."/>
            <person name="Spatafora J."/>
            <person name="Crous P."/>
            <person name="Grigoriev I."/>
        </authorList>
    </citation>
    <scope>NUCLEOTIDE SEQUENCE</scope>
    <source>
        <strain evidence="1">CBS 109.77</strain>
    </source>
</reference>
<dbReference type="EMBL" id="MU002075">
    <property type="protein sequence ID" value="KAF2790419.1"/>
    <property type="molecule type" value="Genomic_DNA"/>
</dbReference>
<dbReference type="OrthoDB" id="3800181at2759"/>
<organism evidence="1 2">
    <name type="scientific">Melanomma pulvis-pyrius CBS 109.77</name>
    <dbReference type="NCBI Taxonomy" id="1314802"/>
    <lineage>
        <taxon>Eukaryota</taxon>
        <taxon>Fungi</taxon>
        <taxon>Dikarya</taxon>
        <taxon>Ascomycota</taxon>
        <taxon>Pezizomycotina</taxon>
        <taxon>Dothideomycetes</taxon>
        <taxon>Pleosporomycetidae</taxon>
        <taxon>Pleosporales</taxon>
        <taxon>Melanommataceae</taxon>
        <taxon>Melanomma</taxon>
    </lineage>
</organism>
<dbReference type="Proteomes" id="UP000799757">
    <property type="component" value="Unassembled WGS sequence"/>
</dbReference>
<accession>A0A6A6X264</accession>
<keyword evidence="2" id="KW-1185">Reference proteome</keyword>
<protein>
    <submittedName>
        <fullName evidence="1">Uncharacterized protein</fullName>
    </submittedName>
</protein>
<evidence type="ECO:0000313" key="2">
    <source>
        <dbReference type="Proteomes" id="UP000799757"/>
    </source>
</evidence>
<sequence>MTNADPEKNSPLTFLGLCLELRLEVYSHMTPAVKDFQHADYQGLYLSCKQIKAEMDDECVKPIKQIIAKLKTSQYYPVHVSIPSVYSQIKNVTISALSEEIERAAVVDIPYYACDFGVLPGCLSPLLELHLDTLAFNVITTNPQRRRSAVNVAMIRDHLYYGFENLLQILYSRHFQQIVKPPESRNRFAQVRCLVVDFGAYKLDAEELRAIRATFNSDIFLQGHPIVKDNWLSHGGTRVHCKLE</sequence>
<name>A0A6A6X264_9PLEO</name>
<evidence type="ECO:0000313" key="1">
    <source>
        <dbReference type="EMBL" id="KAF2790419.1"/>
    </source>
</evidence>
<proteinExistence type="predicted"/>
<dbReference type="AlphaFoldDB" id="A0A6A6X264"/>
<gene>
    <name evidence="1" type="ORF">K505DRAFT_340451</name>
</gene>